<dbReference type="SUPFAM" id="SSF54909">
    <property type="entry name" value="Dimeric alpha+beta barrel"/>
    <property type="match status" value="1"/>
</dbReference>
<protein>
    <recommendedName>
        <fullName evidence="3">ABM domain-containing protein</fullName>
    </recommendedName>
</protein>
<dbReference type="AlphaFoldDB" id="A0A409WWW4"/>
<dbReference type="InterPro" id="IPR011008">
    <property type="entry name" value="Dimeric_a/b-barrel"/>
</dbReference>
<dbReference type="EMBL" id="NHYD01003061">
    <property type="protein sequence ID" value="PPQ83024.1"/>
    <property type="molecule type" value="Genomic_DNA"/>
</dbReference>
<gene>
    <name evidence="1" type="ORF">CVT25_005264</name>
</gene>
<dbReference type="OrthoDB" id="3830579at2759"/>
<evidence type="ECO:0008006" key="3">
    <source>
        <dbReference type="Google" id="ProtNLM"/>
    </source>
</evidence>
<name>A0A409WWW4_PSICY</name>
<comment type="caution">
    <text evidence="1">The sequence shown here is derived from an EMBL/GenBank/DDBJ whole genome shotgun (WGS) entry which is preliminary data.</text>
</comment>
<reference evidence="1 2" key="1">
    <citation type="journal article" date="2018" name="Evol. Lett.">
        <title>Horizontal gene cluster transfer increased hallucinogenic mushroom diversity.</title>
        <authorList>
            <person name="Reynolds H.T."/>
            <person name="Vijayakumar V."/>
            <person name="Gluck-Thaler E."/>
            <person name="Korotkin H.B."/>
            <person name="Matheny P.B."/>
            <person name="Slot J.C."/>
        </authorList>
    </citation>
    <scope>NUCLEOTIDE SEQUENCE [LARGE SCALE GENOMIC DNA]</scope>
    <source>
        <strain evidence="1 2">2631</strain>
    </source>
</reference>
<accession>A0A409WWW4</accession>
<evidence type="ECO:0000313" key="1">
    <source>
        <dbReference type="EMBL" id="PPQ83024.1"/>
    </source>
</evidence>
<organism evidence="1 2">
    <name type="scientific">Psilocybe cyanescens</name>
    <dbReference type="NCBI Taxonomy" id="93625"/>
    <lineage>
        <taxon>Eukaryota</taxon>
        <taxon>Fungi</taxon>
        <taxon>Dikarya</taxon>
        <taxon>Basidiomycota</taxon>
        <taxon>Agaricomycotina</taxon>
        <taxon>Agaricomycetes</taxon>
        <taxon>Agaricomycetidae</taxon>
        <taxon>Agaricales</taxon>
        <taxon>Agaricineae</taxon>
        <taxon>Strophariaceae</taxon>
        <taxon>Psilocybe</taxon>
    </lineage>
</organism>
<dbReference type="InParanoid" id="A0A409WWW4"/>
<keyword evidence="2" id="KW-1185">Reference proteome</keyword>
<dbReference type="Proteomes" id="UP000283269">
    <property type="component" value="Unassembled WGS sequence"/>
</dbReference>
<evidence type="ECO:0000313" key="2">
    <source>
        <dbReference type="Proteomes" id="UP000283269"/>
    </source>
</evidence>
<dbReference type="STRING" id="93625.A0A409WWW4"/>
<sequence>MSVPVVEIIIFTASEALLADDSRLNDTTEYLKKADGSISVFHGYQTEDPSRVYIFIVWKTFEHFEKAIASETFPAFRDNFQTHLVGGDFSMRHILFDVNAISALSAPITEICTCTPKEGQDQSEIDALIHQLQGNTHLFPGVHPSPAWGKVKQNSEYIFVIGWDSLEAKRSSSKIPWVQEVVEGLVKISEFSVKHVVLHKA</sequence>
<proteinExistence type="predicted"/>
<dbReference type="Gene3D" id="3.30.70.100">
    <property type="match status" value="2"/>
</dbReference>